<evidence type="ECO:0000313" key="2">
    <source>
        <dbReference type="Proteomes" id="UP001163321"/>
    </source>
</evidence>
<evidence type="ECO:0000313" key="1">
    <source>
        <dbReference type="EMBL" id="KAI9919597.1"/>
    </source>
</evidence>
<reference evidence="1 2" key="1">
    <citation type="journal article" date="2022" name="bioRxiv">
        <title>The genome of the oomycete Peronosclerospora sorghi, a cosmopolitan pathogen of maize and sorghum, is inflated with dispersed pseudogenes.</title>
        <authorList>
            <person name="Fletcher K."/>
            <person name="Martin F."/>
            <person name="Isakeit T."/>
            <person name="Cavanaugh K."/>
            <person name="Magill C."/>
            <person name="Michelmore R."/>
        </authorList>
    </citation>
    <scope>NUCLEOTIDE SEQUENCE [LARGE SCALE GENOMIC DNA]</scope>
    <source>
        <strain evidence="1">P6</strain>
    </source>
</reference>
<organism evidence="1 2">
    <name type="scientific">Peronosclerospora sorghi</name>
    <dbReference type="NCBI Taxonomy" id="230839"/>
    <lineage>
        <taxon>Eukaryota</taxon>
        <taxon>Sar</taxon>
        <taxon>Stramenopiles</taxon>
        <taxon>Oomycota</taxon>
        <taxon>Peronosporomycetes</taxon>
        <taxon>Peronosporales</taxon>
        <taxon>Peronosporaceae</taxon>
        <taxon>Peronosclerospora</taxon>
    </lineage>
</organism>
<gene>
    <name evidence="1" type="ORF">PsorP6_017715</name>
</gene>
<keyword evidence="2" id="KW-1185">Reference proteome</keyword>
<proteinExistence type="predicted"/>
<protein>
    <submittedName>
        <fullName evidence="1">Uncharacterized protein</fullName>
    </submittedName>
</protein>
<accession>A0ACC0WLH0</accession>
<sequence length="266" mass="30124">MRAPLVSSSTPYRSYPVATGRRVLLATRDDGLCYCTTSKRRLRRSLCGGVSSLQLPVLHSHHEGSRRQEHGQTFLRQRGASQLCPTAILVSRASEFWQELMAIMQVKVRMTVSRRAQADGRSEHQVRTLEDSLRCVVSHYCDDWARLLPTVEYAHATLVSTSTQVSPFEAECGRKPRYTILLPEAVASATAAGNFTRYRQRVVEFAQTICARLKSDKRITTIKVGQWSSFESVTWFTLTLEFSAPSWVNQITIQIVIRLVTSCYFD</sequence>
<name>A0ACC0WLH0_9STRA</name>
<dbReference type="EMBL" id="CM047590">
    <property type="protein sequence ID" value="KAI9919597.1"/>
    <property type="molecule type" value="Genomic_DNA"/>
</dbReference>
<dbReference type="Proteomes" id="UP001163321">
    <property type="component" value="Chromosome 11"/>
</dbReference>
<comment type="caution">
    <text evidence="1">The sequence shown here is derived from an EMBL/GenBank/DDBJ whole genome shotgun (WGS) entry which is preliminary data.</text>
</comment>